<feature type="compositionally biased region" description="Low complexity" evidence="8">
    <location>
        <begin position="228"/>
        <end position="243"/>
    </location>
</feature>
<evidence type="ECO:0000256" key="3">
    <source>
        <dbReference type="ARBA" id="ARBA00022475"/>
    </source>
</evidence>
<feature type="transmembrane region" description="Helical" evidence="7">
    <location>
        <begin position="26"/>
        <end position="44"/>
    </location>
</feature>
<dbReference type="Proteomes" id="UP001500839">
    <property type="component" value="Unassembled WGS sequence"/>
</dbReference>
<name>A0ABP9CXR3_9ACTN</name>
<keyword evidence="3 7" id="KW-1003">Cell membrane</keyword>
<dbReference type="InterPro" id="IPR032818">
    <property type="entry name" value="DedA-like"/>
</dbReference>
<evidence type="ECO:0000256" key="2">
    <source>
        <dbReference type="ARBA" id="ARBA00010792"/>
    </source>
</evidence>
<keyword evidence="5 7" id="KW-1133">Transmembrane helix</keyword>
<evidence type="ECO:0000256" key="4">
    <source>
        <dbReference type="ARBA" id="ARBA00022692"/>
    </source>
</evidence>
<evidence type="ECO:0000256" key="5">
    <source>
        <dbReference type="ARBA" id="ARBA00022989"/>
    </source>
</evidence>
<keyword evidence="4 7" id="KW-0812">Transmembrane</keyword>
<feature type="transmembrane region" description="Helical" evidence="7">
    <location>
        <begin position="204"/>
        <end position="221"/>
    </location>
</feature>
<organism evidence="10 11">
    <name type="scientific">Tomitella cavernea</name>
    <dbReference type="NCBI Taxonomy" id="1387982"/>
    <lineage>
        <taxon>Bacteria</taxon>
        <taxon>Bacillati</taxon>
        <taxon>Actinomycetota</taxon>
        <taxon>Actinomycetes</taxon>
        <taxon>Mycobacteriales</taxon>
        <taxon>Tomitella</taxon>
    </lineage>
</organism>
<comment type="subcellular location">
    <subcellularLocation>
        <location evidence="1 7">Cell membrane</location>
        <topology evidence="1 7">Multi-pass membrane protein</topology>
    </subcellularLocation>
</comment>
<evidence type="ECO:0000256" key="8">
    <source>
        <dbReference type="SAM" id="MobiDB-lite"/>
    </source>
</evidence>
<dbReference type="InterPro" id="IPR032816">
    <property type="entry name" value="VTT_dom"/>
</dbReference>
<dbReference type="Pfam" id="PF09335">
    <property type="entry name" value="VTT_dom"/>
    <property type="match status" value="1"/>
</dbReference>
<evidence type="ECO:0000313" key="11">
    <source>
        <dbReference type="Proteomes" id="UP001500839"/>
    </source>
</evidence>
<feature type="region of interest" description="Disordered" evidence="8">
    <location>
        <begin position="227"/>
        <end position="259"/>
    </location>
</feature>
<protein>
    <submittedName>
        <fullName evidence="10">VTT domain-containing protein</fullName>
    </submittedName>
</protein>
<gene>
    <name evidence="10" type="ORF">GCM10023353_32250</name>
</gene>
<dbReference type="PANTHER" id="PTHR30353:SF0">
    <property type="entry name" value="TRANSMEMBRANE PROTEIN"/>
    <property type="match status" value="1"/>
</dbReference>
<dbReference type="EMBL" id="BAABKQ010000001">
    <property type="protein sequence ID" value="GAA4821504.1"/>
    <property type="molecule type" value="Genomic_DNA"/>
</dbReference>
<comment type="caution">
    <text evidence="10">The sequence shown here is derived from an EMBL/GenBank/DDBJ whole genome shotgun (WGS) entry which is preliminary data.</text>
</comment>
<keyword evidence="6 7" id="KW-0472">Membrane</keyword>
<feature type="transmembrane region" description="Helical" evidence="7">
    <location>
        <begin position="85"/>
        <end position="106"/>
    </location>
</feature>
<evidence type="ECO:0000256" key="6">
    <source>
        <dbReference type="ARBA" id="ARBA00023136"/>
    </source>
</evidence>
<feature type="transmembrane region" description="Helical" evidence="7">
    <location>
        <begin position="171"/>
        <end position="192"/>
    </location>
</feature>
<feature type="transmembrane region" description="Helical" evidence="7">
    <location>
        <begin position="50"/>
        <end position="73"/>
    </location>
</feature>
<comment type="similarity">
    <text evidence="2 7">Belongs to the DedA family.</text>
</comment>
<evidence type="ECO:0000313" key="10">
    <source>
        <dbReference type="EMBL" id="GAA4821504.1"/>
    </source>
</evidence>
<keyword evidence="11" id="KW-1185">Reference proteome</keyword>
<accession>A0ABP9CXR3</accession>
<dbReference type="PANTHER" id="PTHR30353">
    <property type="entry name" value="INNER MEMBRANE PROTEIN DEDA-RELATED"/>
    <property type="match status" value="1"/>
</dbReference>
<evidence type="ECO:0000259" key="9">
    <source>
        <dbReference type="Pfam" id="PF09335"/>
    </source>
</evidence>
<proteinExistence type="inferred from homology"/>
<feature type="domain" description="VTT" evidence="9">
    <location>
        <begin position="54"/>
        <end position="189"/>
    </location>
</feature>
<evidence type="ECO:0000256" key="7">
    <source>
        <dbReference type="RuleBase" id="RU367016"/>
    </source>
</evidence>
<reference evidence="11" key="1">
    <citation type="journal article" date="2019" name="Int. J. Syst. Evol. Microbiol.">
        <title>The Global Catalogue of Microorganisms (GCM) 10K type strain sequencing project: providing services to taxonomists for standard genome sequencing and annotation.</title>
        <authorList>
            <consortium name="The Broad Institute Genomics Platform"/>
            <consortium name="The Broad Institute Genome Sequencing Center for Infectious Disease"/>
            <person name="Wu L."/>
            <person name="Ma J."/>
        </authorList>
    </citation>
    <scope>NUCLEOTIDE SEQUENCE [LARGE SCALE GENOMIC DNA]</scope>
    <source>
        <strain evidence="11">JCM 18542</strain>
    </source>
</reference>
<sequence>MNLLAASDSVTTNLALMPGFMDPFNLIGYFGAFAFWGLLLVILIESGVLFPILPGDSLLFVAGLIAAGSATAEHADKVADSHLKLVWLLIGVPIAGIIGGQIGYWIGRYTGTSMFKPDARFLKEKYLIEAHDFFEKRGPLTIFIARFVPIVRTLAPIVAGAARMRYTLFSLYNIVGAIVWGAGIVLLGYWLGSFAIIQKLIEPIFILIVLVSILPMVWEWYKRRKSSGGDAAATGPDPAADRPQSVSLGSADPEQPAGQ</sequence>
<evidence type="ECO:0000256" key="1">
    <source>
        <dbReference type="ARBA" id="ARBA00004651"/>
    </source>
</evidence>